<dbReference type="FunFam" id="1.10.8.270:FF:000003">
    <property type="entry name" value="Ecotropic viral integration site 5"/>
    <property type="match status" value="1"/>
</dbReference>
<dbReference type="Gene3D" id="1.10.472.80">
    <property type="entry name" value="Ypt/Rab-GAP domain of gyp1p, domain 3"/>
    <property type="match status" value="1"/>
</dbReference>
<dbReference type="GO" id="GO:0005096">
    <property type="term" value="F:GTPase activator activity"/>
    <property type="evidence" value="ECO:0007669"/>
    <property type="project" value="UniProtKB-KW"/>
</dbReference>
<evidence type="ECO:0000256" key="3">
    <source>
        <dbReference type="ARBA" id="ARBA00023054"/>
    </source>
</evidence>
<evidence type="ECO:0000313" key="7">
    <source>
        <dbReference type="EMBL" id="KAH0810759.1"/>
    </source>
</evidence>
<evidence type="ECO:0000256" key="5">
    <source>
        <dbReference type="SAM" id="MobiDB-lite"/>
    </source>
</evidence>
<dbReference type="InterPro" id="IPR050302">
    <property type="entry name" value="Rab_GAP_TBC_domain"/>
</dbReference>
<evidence type="ECO:0000256" key="2">
    <source>
        <dbReference type="ARBA" id="ARBA00022553"/>
    </source>
</evidence>
<dbReference type="SMART" id="SM00164">
    <property type="entry name" value="TBC"/>
    <property type="match status" value="1"/>
</dbReference>
<keyword evidence="3 4" id="KW-0175">Coiled coil</keyword>
<keyword evidence="1" id="KW-0343">GTPase activation</keyword>
<feature type="coiled-coil region" evidence="4">
    <location>
        <begin position="858"/>
        <end position="919"/>
    </location>
</feature>
<dbReference type="PANTHER" id="PTHR47219">
    <property type="entry name" value="RAB GTPASE-ACTIVATING PROTEIN 1-LIKE"/>
    <property type="match status" value="1"/>
</dbReference>
<feature type="coiled-coil region" evidence="4">
    <location>
        <begin position="784"/>
        <end position="832"/>
    </location>
</feature>
<organism evidence="7 8">
    <name type="scientific">Tenebrio molitor</name>
    <name type="common">Yellow mealworm beetle</name>
    <dbReference type="NCBI Taxonomy" id="7067"/>
    <lineage>
        <taxon>Eukaryota</taxon>
        <taxon>Metazoa</taxon>
        <taxon>Ecdysozoa</taxon>
        <taxon>Arthropoda</taxon>
        <taxon>Hexapoda</taxon>
        <taxon>Insecta</taxon>
        <taxon>Pterygota</taxon>
        <taxon>Neoptera</taxon>
        <taxon>Endopterygota</taxon>
        <taxon>Coleoptera</taxon>
        <taxon>Polyphaga</taxon>
        <taxon>Cucujiformia</taxon>
        <taxon>Tenebrionidae</taxon>
        <taxon>Tenebrio</taxon>
    </lineage>
</organism>
<dbReference type="EMBL" id="JABDTM020027279">
    <property type="protein sequence ID" value="KAH0810759.1"/>
    <property type="molecule type" value="Genomic_DNA"/>
</dbReference>
<dbReference type="FunFam" id="1.10.10.750:FF:000003">
    <property type="entry name" value="GTPase activating protein (Evi5)"/>
    <property type="match status" value="1"/>
</dbReference>
<accession>A0A8J6L415</accession>
<keyword evidence="8" id="KW-1185">Reference proteome</keyword>
<proteinExistence type="predicted"/>
<evidence type="ECO:0000259" key="6">
    <source>
        <dbReference type="PROSITE" id="PS50086"/>
    </source>
</evidence>
<dbReference type="InterPro" id="IPR035969">
    <property type="entry name" value="Rab-GAP_TBC_sf"/>
</dbReference>
<feature type="coiled-coil region" evidence="4">
    <location>
        <begin position="521"/>
        <end position="569"/>
    </location>
</feature>
<feature type="coiled-coil region" evidence="4">
    <location>
        <begin position="1317"/>
        <end position="1380"/>
    </location>
</feature>
<gene>
    <name evidence="7" type="ORF">GEV33_012032</name>
</gene>
<evidence type="ECO:0000256" key="1">
    <source>
        <dbReference type="ARBA" id="ARBA00022468"/>
    </source>
</evidence>
<dbReference type="Gene3D" id="1.10.8.270">
    <property type="entry name" value="putative rabgap domain of human tbc1 domain family member 14 like domains"/>
    <property type="match status" value="1"/>
</dbReference>
<dbReference type="Gene3D" id="1.10.10.750">
    <property type="entry name" value="Ypt/Rab-GAP domain of gyp1p, domain 1"/>
    <property type="match status" value="1"/>
</dbReference>
<dbReference type="PANTHER" id="PTHR47219:SF22">
    <property type="entry name" value="RAB-GAP TBC DOMAIN-CONTAINING PROTEIN"/>
    <property type="match status" value="1"/>
</dbReference>
<dbReference type="FunFam" id="1.10.472.80:FF:000002">
    <property type="entry name" value="Ecotropic viral integration site 5"/>
    <property type="match status" value="1"/>
</dbReference>
<reference evidence="7" key="2">
    <citation type="submission" date="2021-08" db="EMBL/GenBank/DDBJ databases">
        <authorList>
            <person name="Eriksson T."/>
        </authorList>
    </citation>
    <scope>NUCLEOTIDE SEQUENCE</scope>
    <source>
        <strain evidence="7">Stoneville</strain>
        <tissue evidence="7">Whole head</tissue>
    </source>
</reference>
<dbReference type="Pfam" id="PF00566">
    <property type="entry name" value="RabGAP-TBC"/>
    <property type="match status" value="1"/>
</dbReference>
<dbReference type="Proteomes" id="UP000719412">
    <property type="component" value="Unassembled WGS sequence"/>
</dbReference>
<keyword evidence="2" id="KW-0597">Phosphoprotein</keyword>
<feature type="compositionally biased region" description="Polar residues" evidence="5">
    <location>
        <begin position="222"/>
        <end position="236"/>
    </location>
</feature>
<evidence type="ECO:0000313" key="8">
    <source>
        <dbReference type="Proteomes" id="UP000719412"/>
    </source>
</evidence>
<evidence type="ECO:0000256" key="4">
    <source>
        <dbReference type="SAM" id="Coils"/>
    </source>
</evidence>
<dbReference type="PROSITE" id="PS50086">
    <property type="entry name" value="TBC_RABGAP"/>
    <property type="match status" value="1"/>
</dbReference>
<name>A0A8J6L415_TENMO</name>
<feature type="coiled-coil region" evidence="4">
    <location>
        <begin position="633"/>
        <end position="735"/>
    </location>
</feature>
<dbReference type="GO" id="GO:0031267">
    <property type="term" value="F:small GTPase binding"/>
    <property type="evidence" value="ECO:0007669"/>
    <property type="project" value="UniProtKB-ARBA"/>
</dbReference>
<dbReference type="SUPFAM" id="SSF47923">
    <property type="entry name" value="Ypt/Rab-GAP domain of gyp1p"/>
    <property type="match status" value="2"/>
</dbReference>
<feature type="coiled-coil region" evidence="4">
    <location>
        <begin position="1222"/>
        <end position="1270"/>
    </location>
</feature>
<protein>
    <recommendedName>
        <fullName evidence="6">Rab-GAP TBC domain-containing protein</fullName>
    </recommendedName>
</protein>
<comment type="caution">
    <text evidence="7">The sequence shown here is derived from an EMBL/GenBank/DDBJ whole genome shotgun (WGS) entry which is preliminary data.</text>
</comment>
<feature type="domain" description="Rab-GAP TBC" evidence="6">
    <location>
        <begin position="276"/>
        <end position="461"/>
    </location>
</feature>
<sequence>MPASRAECNSSVTGKFGLNNTPDSSTFLVNADGKLCLVKVFMVTILTCVWKVEKLLAEALEESAYCWFHCVGALYLSDPIRFRSEFSGEADRLNALLIGSFRKLPGVSDSDRTFQDECRSFAVHFRERWDPLPLFWRTRADEWRSGGSLSCLVVESDGGCYSAMPPTAMRLESPPCNNNNNASGAELELLAKLEEANRLYESDAKSLNSLSGASGHSRKSSDTSQISLTSGTSSTQDRPEDCGEEDLWTTWGRIVNDWENNWKKQNAQIKELVRKGIPLHFRAIVWQLLCSAAEAPEKKSYAEYIKTKSPCEKVIRRDIARTYPEHDFFKEKDGLGQESLFNVIKAYSLHDREVGYCQGSGFIVGLLLMQMPEEEAFAVLVKIMQDYRMRDMFKPSMAELGLCMYQLENLVAEYLPELNQHFQSQNFHTSMYASSWFLTLFTTALSLPLACRIMDVFLSEGMEIIFKVALAMLTLGKDELMSLDMEGMLKFFQKELPTRAEADPEGLMQSAYSMKYNSKRMKKLEKEYNVIKTKEQEEMAELKRLRTENKQLRHRCEMLEEESKALADRLVRGQVSRAEEEETTFVVQRELDVLRHTHLETTHQLALANEKIRSLSLMMEETHTSRQSSIDEISLKQEQLQQREEMIECLQEELVKVRLREAENDALIRDLRARIHELEEDKKTLREITPDNSVAHLQEELIAVKLREAEANLSLKDLRQRVSELSNQWQRHLQEHKQEPTSSGELHSTPKKLLFWENRNNETQKLEDELMTTRIREMETLTEVKELRLKVMELETQVQVSTNQLRRQDEEIKKQRDELEKAELRDRDAAARLLEEHRRYSDLESKMQDELMKARISDAEKTQAIAELTQKISQLELKSQEIATEGELRIQSVDDSDRVRELQDKVADLQAEVMRLESFKRRIIAGGGRLPSERSSSIDSTDDDTKIRLDDPSLRLNIVESPTSKSELNFSELCHNPSLKSDGKTELDPNMNTHTTLDAHDEKCASKRAVFRNMYLKEKCDYLDGECKMLAEHILSCQVTRAEKDEINTTLQKELNTIRQLNEQKLHELASTNEQIVSVSQVLENSNSAVSSSLNENMSIDEELQVKNEMIKCLQDELIHVRLEAAEKWALIRELRQIRDELEKDKEMLTKTKPETISRLQEKLIGGKLLESQYTSEFANIKKQLQAMKAELHTRNQNQNSTNKSRKAEGSVKLSKMGVLWLGKNKNQDNEIVEEIKKLEKEKFYLENRMPELENKIDILNKHIKFKEEERCKLQEKLDNARLKQQSIENITIERRRQYDHLQSSASEKVVGIRNSCNNKKQNIDELSSKFQQIANRRQSYTSACTIKELNTILSLEENISILEQRINQLNHETTKLQETCNGSDENIFCNDV</sequence>
<dbReference type="InterPro" id="IPR000195">
    <property type="entry name" value="Rab-GAP-TBC_dom"/>
</dbReference>
<feature type="region of interest" description="Disordered" evidence="5">
    <location>
        <begin position="209"/>
        <end position="243"/>
    </location>
</feature>
<reference evidence="7" key="1">
    <citation type="journal article" date="2020" name="J Insects Food Feed">
        <title>The yellow mealworm (Tenebrio molitor) genome: a resource for the emerging insects as food and feed industry.</title>
        <authorList>
            <person name="Eriksson T."/>
            <person name="Andere A."/>
            <person name="Kelstrup H."/>
            <person name="Emery V."/>
            <person name="Picard C."/>
        </authorList>
    </citation>
    <scope>NUCLEOTIDE SEQUENCE</scope>
    <source>
        <strain evidence="7">Stoneville</strain>
        <tissue evidence="7">Whole head</tissue>
    </source>
</reference>